<keyword evidence="4 8" id="KW-1003">Cell membrane</keyword>
<name>A0A1D1Z521_9ARAE</name>
<evidence type="ECO:0000256" key="7">
    <source>
        <dbReference type="ARBA" id="ARBA00023136"/>
    </source>
</evidence>
<dbReference type="InterPro" id="IPR045009">
    <property type="entry name" value="CASPL-5"/>
</dbReference>
<keyword evidence="5 8" id="KW-0812">Transmembrane</keyword>
<reference evidence="10" key="1">
    <citation type="submission" date="2015-07" db="EMBL/GenBank/DDBJ databases">
        <title>Transcriptome Assembly of Anthurium amnicola.</title>
        <authorList>
            <person name="Suzuki J."/>
        </authorList>
    </citation>
    <scope>NUCLEOTIDE SEQUENCE</scope>
</reference>
<proteinExistence type="inferred from homology"/>
<feature type="transmembrane region" description="Helical" evidence="8">
    <location>
        <begin position="128"/>
        <end position="152"/>
    </location>
</feature>
<comment type="subcellular location">
    <subcellularLocation>
        <location evidence="1 8">Cell membrane</location>
        <topology evidence="1 8">Multi-pass membrane protein</topology>
    </subcellularLocation>
</comment>
<dbReference type="EMBL" id="GDJX01005933">
    <property type="protein sequence ID" value="JAT62003.1"/>
    <property type="molecule type" value="Transcribed_RNA"/>
</dbReference>
<organism evidence="10">
    <name type="scientific">Anthurium amnicola</name>
    <dbReference type="NCBI Taxonomy" id="1678845"/>
    <lineage>
        <taxon>Eukaryota</taxon>
        <taxon>Viridiplantae</taxon>
        <taxon>Streptophyta</taxon>
        <taxon>Embryophyta</taxon>
        <taxon>Tracheophyta</taxon>
        <taxon>Spermatophyta</taxon>
        <taxon>Magnoliopsida</taxon>
        <taxon>Liliopsida</taxon>
        <taxon>Araceae</taxon>
        <taxon>Pothoideae</taxon>
        <taxon>Potheae</taxon>
        <taxon>Anthurium</taxon>
    </lineage>
</organism>
<keyword evidence="6 8" id="KW-1133">Transmembrane helix</keyword>
<keyword evidence="7 8" id="KW-0472">Membrane</keyword>
<dbReference type="GO" id="GO:0005886">
    <property type="term" value="C:plasma membrane"/>
    <property type="evidence" value="ECO:0007669"/>
    <property type="project" value="UniProtKB-SubCell"/>
</dbReference>
<evidence type="ECO:0000256" key="6">
    <source>
        <dbReference type="ARBA" id="ARBA00022989"/>
    </source>
</evidence>
<evidence type="ECO:0000256" key="1">
    <source>
        <dbReference type="ARBA" id="ARBA00004651"/>
    </source>
</evidence>
<dbReference type="Pfam" id="PF04535">
    <property type="entry name" value="CASP_dom"/>
    <property type="match status" value="1"/>
</dbReference>
<comment type="caution">
    <text evidence="8">Lacks conserved residue(s) required for the propagation of feature annotation.</text>
</comment>
<protein>
    <recommendedName>
        <fullName evidence="8">CASP-like protein</fullName>
    </recommendedName>
</protein>
<evidence type="ECO:0000256" key="2">
    <source>
        <dbReference type="ARBA" id="ARBA00007651"/>
    </source>
</evidence>
<feature type="domain" description="Casparian strip membrane protein" evidence="9">
    <location>
        <begin position="7"/>
        <end position="139"/>
    </location>
</feature>
<evidence type="ECO:0000259" key="9">
    <source>
        <dbReference type="Pfam" id="PF04535"/>
    </source>
</evidence>
<comment type="subunit">
    <text evidence="3 8">Homodimer and heterodimers.</text>
</comment>
<evidence type="ECO:0000256" key="8">
    <source>
        <dbReference type="RuleBase" id="RU361233"/>
    </source>
</evidence>
<gene>
    <name evidence="10" type="primary">At3g53850_2</name>
    <name evidence="10" type="ORF">g.114586</name>
</gene>
<dbReference type="PANTHER" id="PTHR32021">
    <property type="entry name" value="CASP-LIKE PROTEIN 5B3"/>
    <property type="match status" value="1"/>
</dbReference>
<evidence type="ECO:0000256" key="5">
    <source>
        <dbReference type="ARBA" id="ARBA00022692"/>
    </source>
</evidence>
<sequence>MKVLVGSPGTVSSLLLRLGQSLFAAASIGVMVSSTDFSNYTAFCYLIASMGLQVLWSMGLACVDVYALRNKRDLHNPVSVSLFVVGDWVTATLSLAAACSSAGVAVLFARDVHLCSRYPELSCSRYQVSVSCAFVTWALIAHSCIVMFWLLASA</sequence>
<comment type="similarity">
    <text evidence="2 8">Belongs to the Casparian strip membrane proteins (CASP) family.</text>
</comment>
<evidence type="ECO:0000256" key="4">
    <source>
        <dbReference type="ARBA" id="ARBA00022475"/>
    </source>
</evidence>
<dbReference type="AlphaFoldDB" id="A0A1D1Z521"/>
<feature type="transmembrane region" description="Helical" evidence="8">
    <location>
        <begin position="40"/>
        <end position="68"/>
    </location>
</feature>
<evidence type="ECO:0000313" key="10">
    <source>
        <dbReference type="EMBL" id="JAT62003.1"/>
    </source>
</evidence>
<dbReference type="PANTHER" id="PTHR32021:SF0">
    <property type="entry name" value="CASP-LIKE PROTEIN 5B2"/>
    <property type="match status" value="1"/>
</dbReference>
<dbReference type="InterPro" id="IPR006702">
    <property type="entry name" value="CASP_dom"/>
</dbReference>
<feature type="transmembrane region" description="Helical" evidence="8">
    <location>
        <begin position="80"/>
        <end position="108"/>
    </location>
</feature>
<evidence type="ECO:0000256" key="3">
    <source>
        <dbReference type="ARBA" id="ARBA00011489"/>
    </source>
</evidence>
<accession>A0A1D1Z521</accession>